<proteinExistence type="predicted"/>
<keyword evidence="1" id="KW-1133">Transmembrane helix</keyword>
<sequence length="44" mass="5486">MNKHFLFDNVVKAHLYHKYTSNYYHNVIIMLYHFDIFPLVKSFH</sequence>
<keyword evidence="3" id="KW-1185">Reference proteome</keyword>
<protein>
    <submittedName>
        <fullName evidence="2 4">Uncharacterized protein</fullName>
    </submittedName>
</protein>
<evidence type="ECO:0000313" key="2">
    <source>
        <dbReference type="EMBL" id="VDO15118.1"/>
    </source>
</evidence>
<feature type="transmembrane region" description="Helical" evidence="1">
    <location>
        <begin position="23"/>
        <end position="40"/>
    </location>
</feature>
<organism evidence="4">
    <name type="scientific">Brugia timori</name>
    <dbReference type="NCBI Taxonomy" id="42155"/>
    <lineage>
        <taxon>Eukaryota</taxon>
        <taxon>Metazoa</taxon>
        <taxon>Ecdysozoa</taxon>
        <taxon>Nematoda</taxon>
        <taxon>Chromadorea</taxon>
        <taxon>Rhabditida</taxon>
        <taxon>Spirurina</taxon>
        <taxon>Spiruromorpha</taxon>
        <taxon>Filarioidea</taxon>
        <taxon>Onchocercidae</taxon>
        <taxon>Brugia</taxon>
    </lineage>
</organism>
<evidence type="ECO:0000313" key="3">
    <source>
        <dbReference type="Proteomes" id="UP000280834"/>
    </source>
</evidence>
<keyword evidence="1" id="KW-0472">Membrane</keyword>
<reference evidence="2 3" key="2">
    <citation type="submission" date="2018-11" db="EMBL/GenBank/DDBJ databases">
        <authorList>
            <consortium name="Pathogen Informatics"/>
        </authorList>
    </citation>
    <scope>NUCLEOTIDE SEQUENCE [LARGE SCALE GENOMIC DNA]</scope>
</reference>
<evidence type="ECO:0000256" key="1">
    <source>
        <dbReference type="SAM" id="Phobius"/>
    </source>
</evidence>
<dbReference type="Proteomes" id="UP000280834">
    <property type="component" value="Unassembled WGS sequence"/>
</dbReference>
<dbReference type="AlphaFoldDB" id="A0A0R3QD66"/>
<keyword evidence="1" id="KW-0812">Transmembrane</keyword>
<accession>A0A0R3QD66</accession>
<dbReference type="EMBL" id="UZAG01003290">
    <property type="protein sequence ID" value="VDO15118.1"/>
    <property type="molecule type" value="Genomic_DNA"/>
</dbReference>
<evidence type="ECO:0000313" key="4">
    <source>
        <dbReference type="WBParaSite" id="BTMF_0000430001-mRNA-1"/>
    </source>
</evidence>
<reference evidence="4" key="1">
    <citation type="submission" date="2017-02" db="UniProtKB">
        <authorList>
            <consortium name="WormBaseParasite"/>
        </authorList>
    </citation>
    <scope>IDENTIFICATION</scope>
</reference>
<dbReference type="WBParaSite" id="BTMF_0000430001-mRNA-1">
    <property type="protein sequence ID" value="BTMF_0000430001-mRNA-1"/>
    <property type="gene ID" value="BTMF_0000430001"/>
</dbReference>
<name>A0A0R3QD66_9BILA</name>
<gene>
    <name evidence="2" type="ORF">BTMF_LOCUS3599</name>
</gene>